<dbReference type="PROSITE" id="PS51257">
    <property type="entry name" value="PROKAR_LIPOPROTEIN"/>
    <property type="match status" value="1"/>
</dbReference>
<feature type="region of interest" description="Disordered" evidence="2">
    <location>
        <begin position="38"/>
        <end position="60"/>
    </location>
</feature>
<dbReference type="InterPro" id="IPR001638">
    <property type="entry name" value="Solute-binding_3/MltF_N"/>
</dbReference>
<dbReference type="Proteomes" id="UP001529380">
    <property type="component" value="Unassembled WGS sequence"/>
</dbReference>
<dbReference type="CDD" id="cd13530">
    <property type="entry name" value="PBP2_peptides_like"/>
    <property type="match status" value="1"/>
</dbReference>
<sequence length="293" mass="30138">MKKLIAFALASILTLSLTACGGASSTASSAAASTASSTSTASSAAESTGSSTSTDGATPTLDAIKEKGTFTLMTATGFPPFEYLGADGQPAGVDIDVGKLVADELGVEYEVLDMDFGLLIEALKSGKGDMIGAGMTVTDERAQQVDFTVTYATAGQVLLLPADSTITSAEELKSGDYTVTVQANTTGDIYVQDTLGISSPLQFKNAVECAAALAAGKADAAVIDSVAANTIVKNYEGELKVLDEMVTEENYALAIAKGQEDLVEFVNQVIEKNIENGTIDKLLEEHTALSSEG</sequence>
<evidence type="ECO:0000256" key="2">
    <source>
        <dbReference type="SAM" id="MobiDB-lite"/>
    </source>
</evidence>
<feature type="signal peptide" evidence="3">
    <location>
        <begin position="1"/>
        <end position="19"/>
    </location>
</feature>
<proteinExistence type="predicted"/>
<evidence type="ECO:0000256" key="3">
    <source>
        <dbReference type="SAM" id="SignalP"/>
    </source>
</evidence>
<comment type="caution">
    <text evidence="5">The sequence shown here is derived from an EMBL/GenBank/DDBJ whole genome shotgun (WGS) entry which is preliminary data.</text>
</comment>
<evidence type="ECO:0000259" key="4">
    <source>
        <dbReference type="SMART" id="SM00062"/>
    </source>
</evidence>
<dbReference type="Pfam" id="PF00497">
    <property type="entry name" value="SBP_bac_3"/>
    <property type="match status" value="1"/>
</dbReference>
<dbReference type="SUPFAM" id="SSF53850">
    <property type="entry name" value="Periplasmic binding protein-like II"/>
    <property type="match status" value="1"/>
</dbReference>
<protein>
    <submittedName>
        <fullName evidence="5">ABC transporter substrate-binding protein</fullName>
    </submittedName>
</protein>
<dbReference type="PANTHER" id="PTHR35936">
    <property type="entry name" value="MEMBRANE-BOUND LYTIC MUREIN TRANSGLYCOSYLASE F"/>
    <property type="match status" value="1"/>
</dbReference>
<organism evidence="5 6">
    <name type="scientific">Allofournierella massiliensis</name>
    <dbReference type="NCBI Taxonomy" id="1650663"/>
    <lineage>
        <taxon>Bacteria</taxon>
        <taxon>Bacillati</taxon>
        <taxon>Bacillota</taxon>
        <taxon>Clostridia</taxon>
        <taxon>Eubacteriales</taxon>
        <taxon>Oscillospiraceae</taxon>
        <taxon>Allofournierella</taxon>
    </lineage>
</organism>
<dbReference type="EMBL" id="JAUDCL010000001">
    <property type="protein sequence ID" value="MDM8199826.1"/>
    <property type="molecule type" value="Genomic_DNA"/>
</dbReference>
<dbReference type="RefSeq" id="WP_289598502.1">
    <property type="nucleotide sequence ID" value="NZ_JAUDCL010000001.1"/>
</dbReference>
<evidence type="ECO:0000313" key="5">
    <source>
        <dbReference type="EMBL" id="MDM8199826.1"/>
    </source>
</evidence>
<accession>A0ABT7ULQ3</accession>
<keyword evidence="6" id="KW-1185">Reference proteome</keyword>
<dbReference type="PANTHER" id="PTHR35936:SF17">
    <property type="entry name" value="ARGININE-BINDING EXTRACELLULAR PROTEIN ARTP"/>
    <property type="match status" value="1"/>
</dbReference>
<feature type="compositionally biased region" description="Low complexity" evidence="2">
    <location>
        <begin position="38"/>
        <end position="58"/>
    </location>
</feature>
<evidence type="ECO:0000313" key="6">
    <source>
        <dbReference type="Proteomes" id="UP001529380"/>
    </source>
</evidence>
<name>A0ABT7ULQ3_9FIRM</name>
<feature type="domain" description="Solute-binding protein family 3/N-terminal" evidence="4">
    <location>
        <begin position="69"/>
        <end position="290"/>
    </location>
</feature>
<keyword evidence="1 3" id="KW-0732">Signal</keyword>
<dbReference type="Gene3D" id="3.40.190.10">
    <property type="entry name" value="Periplasmic binding protein-like II"/>
    <property type="match status" value="2"/>
</dbReference>
<reference evidence="5 6" key="1">
    <citation type="submission" date="2023-06" db="EMBL/GenBank/DDBJ databases">
        <title>Identification and characterization of horizontal gene transfer across gut microbiota members of farm animals based on homology search.</title>
        <authorList>
            <person name="Schwarzerova J."/>
            <person name="Nykrynova M."/>
            <person name="Jureckova K."/>
            <person name="Cejkova D."/>
            <person name="Rychlik I."/>
        </authorList>
    </citation>
    <scope>NUCLEOTIDE SEQUENCE [LARGE SCALE GENOMIC DNA]</scope>
    <source>
        <strain evidence="5 6">ET340</strain>
    </source>
</reference>
<feature type="chain" id="PRO_5047413462" evidence="3">
    <location>
        <begin position="20"/>
        <end position="293"/>
    </location>
</feature>
<gene>
    <name evidence="5" type="ORF">QUW08_00680</name>
</gene>
<dbReference type="SMART" id="SM00062">
    <property type="entry name" value="PBPb"/>
    <property type="match status" value="1"/>
</dbReference>
<evidence type="ECO:0000256" key="1">
    <source>
        <dbReference type="ARBA" id="ARBA00022729"/>
    </source>
</evidence>